<accession>A0A6I4MNX8</accession>
<evidence type="ECO:0000313" key="5">
    <source>
        <dbReference type="Proteomes" id="UP000462055"/>
    </source>
</evidence>
<feature type="transmembrane region" description="Helical" evidence="2">
    <location>
        <begin position="84"/>
        <end position="104"/>
    </location>
</feature>
<feature type="compositionally biased region" description="Basic residues" evidence="1">
    <location>
        <begin position="1"/>
        <end position="10"/>
    </location>
</feature>
<reference evidence="4" key="1">
    <citation type="submission" date="2019-12" db="EMBL/GenBank/DDBJ databases">
        <title>Actinomadura physcomitrii sp. nov., a novel actinomycete isolated from moss [Physcomitrium sphaericum (Ludw) Fuernr].</title>
        <authorList>
            <person name="Zhuang X."/>
        </authorList>
    </citation>
    <scope>NUCLEOTIDE SEQUENCE [LARGE SCALE GENOMIC DNA]</scope>
    <source>
        <strain evidence="4">LD22</strain>
    </source>
</reference>
<dbReference type="Proteomes" id="UP000462055">
    <property type="component" value="Unassembled WGS sequence"/>
</dbReference>
<dbReference type="AlphaFoldDB" id="A0A6I4MNX8"/>
<sequence>MITHAGHRRVPAQGARTPGERRADRAALHAFRSRRVRIGALAALLLTAASVIAAIDVLAAMFGASLHVIAYRGLLDVRWDGWEVRAISGGLVLVGLVFLLAGLLPGRSRVVPLHGRVPDVVMGVSRRGLCRAVARAAGDAAGVARVRRVRLRPRRVTIVAETPVSDPRDLEDGVADAVRGTLERIGPLRPRTVKVRMKRKEI</sequence>
<evidence type="ECO:0000256" key="2">
    <source>
        <dbReference type="SAM" id="Phobius"/>
    </source>
</evidence>
<feature type="domain" description="DUF6286" evidence="3">
    <location>
        <begin position="93"/>
        <end position="197"/>
    </location>
</feature>
<keyword evidence="5" id="KW-1185">Reference proteome</keyword>
<keyword evidence="2" id="KW-0472">Membrane</keyword>
<dbReference type="RefSeq" id="WP_151596493.1">
    <property type="nucleotide sequence ID" value="NZ_WBMS02000023.1"/>
</dbReference>
<evidence type="ECO:0000259" key="3">
    <source>
        <dbReference type="Pfam" id="PF19803"/>
    </source>
</evidence>
<keyword evidence="2" id="KW-0812">Transmembrane</keyword>
<protein>
    <recommendedName>
        <fullName evidence="3">DUF6286 domain-containing protein</fullName>
    </recommendedName>
</protein>
<comment type="caution">
    <text evidence="4">The sequence shown here is derived from an EMBL/GenBank/DDBJ whole genome shotgun (WGS) entry which is preliminary data.</text>
</comment>
<gene>
    <name evidence="4" type="ORF">F8568_026990</name>
</gene>
<organism evidence="4 5">
    <name type="scientific">Actinomadura physcomitrii</name>
    <dbReference type="NCBI Taxonomy" id="2650748"/>
    <lineage>
        <taxon>Bacteria</taxon>
        <taxon>Bacillati</taxon>
        <taxon>Actinomycetota</taxon>
        <taxon>Actinomycetes</taxon>
        <taxon>Streptosporangiales</taxon>
        <taxon>Thermomonosporaceae</taxon>
        <taxon>Actinomadura</taxon>
    </lineage>
</organism>
<dbReference type="Pfam" id="PF19803">
    <property type="entry name" value="DUF6286"/>
    <property type="match status" value="1"/>
</dbReference>
<feature type="transmembrane region" description="Helical" evidence="2">
    <location>
        <begin position="38"/>
        <end position="64"/>
    </location>
</feature>
<name>A0A6I4MNX8_9ACTN</name>
<evidence type="ECO:0000313" key="4">
    <source>
        <dbReference type="EMBL" id="MWA03966.1"/>
    </source>
</evidence>
<dbReference type="EMBL" id="WBMS02000023">
    <property type="protein sequence ID" value="MWA03966.1"/>
    <property type="molecule type" value="Genomic_DNA"/>
</dbReference>
<proteinExistence type="predicted"/>
<keyword evidence="2" id="KW-1133">Transmembrane helix</keyword>
<evidence type="ECO:0000256" key="1">
    <source>
        <dbReference type="SAM" id="MobiDB-lite"/>
    </source>
</evidence>
<dbReference type="InterPro" id="IPR046253">
    <property type="entry name" value="DUF6286"/>
</dbReference>
<feature type="region of interest" description="Disordered" evidence="1">
    <location>
        <begin position="1"/>
        <end position="20"/>
    </location>
</feature>